<reference evidence="1 2" key="1">
    <citation type="journal article" date="2014" name="Genome Announc.">
        <title>Draft Genome Sequence of Magnetospirillum sp. Strain SO-1, a Freshwater Magnetotactic Bacterium Isolated from the Ol'khovka River, Russia.</title>
        <authorList>
            <person name="Grouzdev D.S."/>
            <person name="Dziuba M.V."/>
            <person name="Sukhacheva M.S."/>
            <person name="Mardanov A.V."/>
            <person name="Beletskiy A.V."/>
            <person name="Kuznetsov B.B."/>
            <person name="Skryabin K.G."/>
        </authorList>
    </citation>
    <scope>NUCLEOTIDE SEQUENCE [LARGE SCALE GENOMIC DNA]</scope>
    <source>
        <strain evidence="1 2">SO-1</strain>
    </source>
</reference>
<dbReference type="Proteomes" id="UP000011744">
    <property type="component" value="Unassembled WGS sequence"/>
</dbReference>
<organism evidence="1 2">
    <name type="scientific">Paramagnetospirillum caucaseum</name>
    <dbReference type="NCBI Taxonomy" id="1244869"/>
    <lineage>
        <taxon>Bacteria</taxon>
        <taxon>Pseudomonadati</taxon>
        <taxon>Pseudomonadota</taxon>
        <taxon>Alphaproteobacteria</taxon>
        <taxon>Rhodospirillales</taxon>
        <taxon>Magnetospirillaceae</taxon>
        <taxon>Paramagnetospirillum</taxon>
    </lineage>
</organism>
<dbReference type="RefSeq" id="WP_008620147.1">
    <property type="nucleotide sequence ID" value="NZ_AONQ01000059.1"/>
</dbReference>
<comment type="caution">
    <text evidence="1">The sequence shown here is derived from an EMBL/GenBank/DDBJ whole genome shotgun (WGS) entry which is preliminary data.</text>
</comment>
<name>M2Y6D2_9PROT</name>
<keyword evidence="2" id="KW-1185">Reference proteome</keyword>
<dbReference type="PATRIC" id="fig|1244869.3.peg.3541"/>
<evidence type="ECO:0000313" key="2">
    <source>
        <dbReference type="Proteomes" id="UP000011744"/>
    </source>
</evidence>
<sequence length="207" mass="21552">MAGLGYSDARRQAAAAAAEALARGRSPADATRAAIAAADAFFDHVRRALDLDAQLKRQACAAGCSWCCHQIVAVTAAELDLVAEAIAAKPPEARAAIAARAREAAAKGAGLDQRQWWAARIRCPLLEDDGLCGVHTARPLPCRAHNSADASACRRSFEGEAVRTPVLAAQQGIWAHAQAGLAEALQGAKRSAEGMNLALAVDGLLRE</sequence>
<dbReference type="eggNOG" id="COG0727">
    <property type="taxonomic scope" value="Bacteria"/>
</dbReference>
<protein>
    <recommendedName>
        <fullName evidence="3">Fe-S-cluster oxidoreductase</fullName>
    </recommendedName>
</protein>
<dbReference type="InterPro" id="IPR005358">
    <property type="entry name" value="Puta_zinc/iron-chelating_dom"/>
</dbReference>
<dbReference type="STRING" id="1244869.H261_17678"/>
<evidence type="ECO:0000313" key="1">
    <source>
        <dbReference type="EMBL" id="EME68606.1"/>
    </source>
</evidence>
<dbReference type="OrthoDB" id="259086at2"/>
<accession>M2Y6D2</accession>
<dbReference type="Pfam" id="PF03692">
    <property type="entry name" value="CxxCxxCC"/>
    <property type="match status" value="1"/>
</dbReference>
<dbReference type="AlphaFoldDB" id="M2Y6D2"/>
<dbReference type="EMBL" id="AONQ01000059">
    <property type="protein sequence ID" value="EME68606.1"/>
    <property type="molecule type" value="Genomic_DNA"/>
</dbReference>
<evidence type="ECO:0008006" key="3">
    <source>
        <dbReference type="Google" id="ProtNLM"/>
    </source>
</evidence>
<proteinExistence type="predicted"/>
<gene>
    <name evidence="1" type="ORF">H261_17678</name>
</gene>